<evidence type="ECO:0000313" key="3">
    <source>
        <dbReference type="Proteomes" id="UP000321827"/>
    </source>
</evidence>
<proteinExistence type="predicted"/>
<dbReference type="EMBL" id="BJXN01000007">
    <property type="protein sequence ID" value="GEM89799.1"/>
    <property type="molecule type" value="Genomic_DNA"/>
</dbReference>
<evidence type="ECO:0000256" key="1">
    <source>
        <dbReference type="SAM" id="MobiDB-lite"/>
    </source>
</evidence>
<feature type="compositionally biased region" description="Low complexity" evidence="1">
    <location>
        <begin position="41"/>
        <end position="52"/>
    </location>
</feature>
<gene>
    <name evidence="2" type="ORF">ODE01S_12330</name>
</gene>
<evidence type="ECO:0000313" key="2">
    <source>
        <dbReference type="EMBL" id="GEM89799.1"/>
    </source>
</evidence>
<accession>A0A511RJG8</accession>
<dbReference type="Proteomes" id="UP000321827">
    <property type="component" value="Unassembled WGS sequence"/>
</dbReference>
<reference evidence="2 3" key="1">
    <citation type="submission" date="2019-07" db="EMBL/GenBank/DDBJ databases">
        <title>Whole genome shotgun sequence of Oceanithermus desulfurans NBRC 100063.</title>
        <authorList>
            <person name="Hosoyama A."/>
            <person name="Uohara A."/>
            <person name="Ohji S."/>
            <person name="Ichikawa N."/>
        </authorList>
    </citation>
    <scope>NUCLEOTIDE SEQUENCE [LARGE SCALE GENOMIC DNA]</scope>
    <source>
        <strain evidence="2 3">NBRC 100063</strain>
    </source>
</reference>
<protein>
    <submittedName>
        <fullName evidence="2">Uncharacterized protein</fullName>
    </submittedName>
</protein>
<name>A0A511RJG8_9DEIN</name>
<feature type="region of interest" description="Disordered" evidence="1">
    <location>
        <begin position="1"/>
        <end position="58"/>
    </location>
</feature>
<comment type="caution">
    <text evidence="2">The sequence shown here is derived from an EMBL/GenBank/DDBJ whole genome shotgun (WGS) entry which is preliminary data.</text>
</comment>
<sequence>MVGGGDHHRTRSQPRLFAALDRREADPRLFEPPERTGGLGEAELAGAGTFEEGLVDGE</sequence>
<feature type="compositionally biased region" description="Basic and acidic residues" evidence="1">
    <location>
        <begin position="20"/>
        <end position="34"/>
    </location>
</feature>
<organism evidence="2 3">
    <name type="scientific">Oceanithermus desulfurans NBRC 100063</name>
    <dbReference type="NCBI Taxonomy" id="1227550"/>
    <lineage>
        <taxon>Bacteria</taxon>
        <taxon>Thermotogati</taxon>
        <taxon>Deinococcota</taxon>
        <taxon>Deinococci</taxon>
        <taxon>Thermales</taxon>
        <taxon>Thermaceae</taxon>
        <taxon>Oceanithermus</taxon>
    </lineage>
</organism>
<dbReference type="AlphaFoldDB" id="A0A511RJG8"/>